<protein>
    <submittedName>
        <fullName evidence="1">Cytochrome P450</fullName>
    </submittedName>
</protein>
<name>A0ACC1TIA4_9AGAR</name>
<accession>A0ACC1TIA4</accession>
<sequence length="452" mass="51394">MISFHVLGRRIVVLNSAATATDLLTKRSTIYSDRPYPMMAGVLMKREKSMFYISYNDRFRTYRTLFHRSFNAQAAQSYWPLLEREAKLVAFKILQKPVDLFAHLRGTAAVVTMKIAYGYQVTGNDDYFVTKAEESMRVASLAGAPGKWLVDSLPFLRFIPEWAPGASFKSKAKRWHTQMYTQYLEPVNYVKEQLKLGNAVPSFTSQLLQPENGTLADQELEDIIVWTAGAIYAAATDTTVSAMKTFFAAMMLYPDIQKQAQREVDSFISLEGHLPGVCDRHRLPFIEAVYKEVLRWHPPAPMALFHCTSRDDEYKGYHIPAKTTVIANVWAMMHDENVYPHPMQFDPFRFFKSEGEEPQKNPLDLVFGFGRRVCAGQEIGEATVILQMMMALALLDISQPIDETTGKNIEQDIEFTTAIVSHPKPFQYKISQRSSQSLSLMQDVLSTISNDS</sequence>
<comment type="caution">
    <text evidence="1">The sequence shown here is derived from an EMBL/GenBank/DDBJ whole genome shotgun (WGS) entry which is preliminary data.</text>
</comment>
<organism evidence="1 2">
    <name type="scientific">Lentinula aff. lateritia</name>
    <dbReference type="NCBI Taxonomy" id="2804960"/>
    <lineage>
        <taxon>Eukaryota</taxon>
        <taxon>Fungi</taxon>
        <taxon>Dikarya</taxon>
        <taxon>Basidiomycota</taxon>
        <taxon>Agaricomycotina</taxon>
        <taxon>Agaricomycetes</taxon>
        <taxon>Agaricomycetidae</taxon>
        <taxon>Agaricales</taxon>
        <taxon>Marasmiineae</taxon>
        <taxon>Omphalotaceae</taxon>
        <taxon>Lentinula</taxon>
    </lineage>
</organism>
<proteinExistence type="predicted"/>
<gene>
    <name evidence="1" type="ORF">F5876DRAFT_53502</name>
</gene>
<evidence type="ECO:0000313" key="1">
    <source>
        <dbReference type="EMBL" id="KAJ3804352.1"/>
    </source>
</evidence>
<dbReference type="Proteomes" id="UP001163835">
    <property type="component" value="Unassembled WGS sequence"/>
</dbReference>
<keyword evidence="2" id="KW-1185">Reference proteome</keyword>
<evidence type="ECO:0000313" key="2">
    <source>
        <dbReference type="Proteomes" id="UP001163835"/>
    </source>
</evidence>
<dbReference type="EMBL" id="MU796079">
    <property type="protein sequence ID" value="KAJ3804352.1"/>
    <property type="molecule type" value="Genomic_DNA"/>
</dbReference>
<reference evidence="1" key="1">
    <citation type="submission" date="2022-09" db="EMBL/GenBank/DDBJ databases">
        <title>A Global Phylogenomic Analysis of the Shiitake Genus Lentinula.</title>
        <authorList>
            <consortium name="DOE Joint Genome Institute"/>
            <person name="Sierra-Patev S."/>
            <person name="Min B."/>
            <person name="Naranjo-Ortiz M."/>
            <person name="Looney B."/>
            <person name="Konkel Z."/>
            <person name="Slot J.C."/>
            <person name="Sakamoto Y."/>
            <person name="Steenwyk J.L."/>
            <person name="Rokas A."/>
            <person name="Carro J."/>
            <person name="Camarero S."/>
            <person name="Ferreira P."/>
            <person name="Molpeceres G."/>
            <person name="Ruiz-Duenas F.J."/>
            <person name="Serrano A."/>
            <person name="Henrissat B."/>
            <person name="Drula E."/>
            <person name="Hughes K.W."/>
            <person name="Mata J.L."/>
            <person name="Ishikawa N.K."/>
            <person name="Vargas-Isla R."/>
            <person name="Ushijima S."/>
            <person name="Smith C.A."/>
            <person name="Ahrendt S."/>
            <person name="Andreopoulos W."/>
            <person name="He G."/>
            <person name="Labutti K."/>
            <person name="Lipzen A."/>
            <person name="Ng V."/>
            <person name="Riley R."/>
            <person name="Sandor L."/>
            <person name="Barry K."/>
            <person name="Martinez A.T."/>
            <person name="Xiao Y."/>
            <person name="Gibbons J.G."/>
            <person name="Terashima K."/>
            <person name="Grigoriev I.V."/>
            <person name="Hibbett D.S."/>
        </authorList>
    </citation>
    <scope>NUCLEOTIDE SEQUENCE</scope>
    <source>
        <strain evidence="1">TMI1499</strain>
    </source>
</reference>